<dbReference type="InterPro" id="IPR023214">
    <property type="entry name" value="HAD_sf"/>
</dbReference>
<dbReference type="NCBIfam" id="TIGR01549">
    <property type="entry name" value="HAD-SF-IA-v1"/>
    <property type="match status" value="1"/>
</dbReference>
<dbReference type="InParanoid" id="A0A263D2G6"/>
<dbReference type="InterPro" id="IPR050155">
    <property type="entry name" value="HAD-like_hydrolase_sf"/>
</dbReference>
<organism evidence="1 2">
    <name type="scientific">Amycolatopsis antarctica</name>
    <dbReference type="NCBI Taxonomy" id="1854586"/>
    <lineage>
        <taxon>Bacteria</taxon>
        <taxon>Bacillati</taxon>
        <taxon>Actinomycetota</taxon>
        <taxon>Actinomycetes</taxon>
        <taxon>Pseudonocardiales</taxon>
        <taxon>Pseudonocardiaceae</taxon>
        <taxon>Amycolatopsis</taxon>
    </lineage>
</organism>
<dbReference type="Pfam" id="PF00702">
    <property type="entry name" value="Hydrolase"/>
    <property type="match status" value="1"/>
</dbReference>
<dbReference type="GO" id="GO:0006281">
    <property type="term" value="P:DNA repair"/>
    <property type="evidence" value="ECO:0007669"/>
    <property type="project" value="TreeGrafter"/>
</dbReference>
<evidence type="ECO:0000313" key="1">
    <source>
        <dbReference type="EMBL" id="OZM72662.1"/>
    </source>
</evidence>
<dbReference type="Proteomes" id="UP000242444">
    <property type="component" value="Unassembled WGS sequence"/>
</dbReference>
<keyword evidence="2" id="KW-1185">Reference proteome</keyword>
<protein>
    <submittedName>
        <fullName evidence="1">Haloacid dehalogenase</fullName>
    </submittedName>
</protein>
<dbReference type="GO" id="GO:0008967">
    <property type="term" value="F:phosphoglycolate phosphatase activity"/>
    <property type="evidence" value="ECO:0007669"/>
    <property type="project" value="TreeGrafter"/>
</dbReference>
<dbReference type="NCBIfam" id="TIGR01509">
    <property type="entry name" value="HAD-SF-IA-v3"/>
    <property type="match status" value="1"/>
</dbReference>
<dbReference type="OrthoDB" id="4547358at2"/>
<proteinExistence type="predicted"/>
<name>A0A263D2G6_9PSEU</name>
<dbReference type="GO" id="GO:0005829">
    <property type="term" value="C:cytosol"/>
    <property type="evidence" value="ECO:0007669"/>
    <property type="project" value="TreeGrafter"/>
</dbReference>
<reference evidence="1 2" key="1">
    <citation type="submission" date="2017-07" db="EMBL/GenBank/DDBJ databases">
        <title>Amycolatopsis antarcticus sp. nov., isolated from the surface of an Antarcticus brown macroalga.</title>
        <authorList>
            <person name="Wang J."/>
            <person name="Leiva S."/>
            <person name="Huang J."/>
            <person name="Huang Y."/>
        </authorList>
    </citation>
    <scope>NUCLEOTIDE SEQUENCE [LARGE SCALE GENOMIC DNA]</scope>
    <source>
        <strain evidence="1 2">AU-G6</strain>
    </source>
</reference>
<sequence>MTSARLADVIEGASCLLVDFDGPICSVFSEFSPAAVAQELRTRLAVPGMPETNEPFDVLSYVAEHHPSAAERAENELARLESVAVRGAEPTPAADSVLRRFGETSTPLVVVSNNSARCVHEYLARHELAQYVSAVSSRTASDPRLLKPHPHLLHKAAELAGRDVSHCVMIGDSATDIEAAQAVGAATVGYANKPGKRELFARLGADVIIDDMAALLSIHAARTD</sequence>
<dbReference type="SUPFAM" id="SSF56784">
    <property type="entry name" value="HAD-like"/>
    <property type="match status" value="1"/>
</dbReference>
<evidence type="ECO:0000313" key="2">
    <source>
        <dbReference type="Proteomes" id="UP000242444"/>
    </source>
</evidence>
<accession>A0A263D2G6</accession>
<dbReference type="PANTHER" id="PTHR43434:SF1">
    <property type="entry name" value="PHOSPHOGLYCOLATE PHOSPHATASE"/>
    <property type="match status" value="1"/>
</dbReference>
<dbReference type="EMBL" id="NKYE01000007">
    <property type="protein sequence ID" value="OZM72662.1"/>
    <property type="molecule type" value="Genomic_DNA"/>
</dbReference>
<dbReference type="Gene3D" id="3.40.50.1000">
    <property type="entry name" value="HAD superfamily/HAD-like"/>
    <property type="match status" value="1"/>
</dbReference>
<dbReference type="InterPro" id="IPR006439">
    <property type="entry name" value="HAD-SF_hydro_IA"/>
</dbReference>
<dbReference type="PANTHER" id="PTHR43434">
    <property type="entry name" value="PHOSPHOGLYCOLATE PHOSPHATASE"/>
    <property type="match status" value="1"/>
</dbReference>
<gene>
    <name evidence="1" type="ORF">CFN78_13595</name>
</gene>
<dbReference type="RefSeq" id="WP_094863139.1">
    <property type="nucleotide sequence ID" value="NZ_NKYE01000007.1"/>
</dbReference>
<comment type="caution">
    <text evidence="1">The sequence shown here is derived from an EMBL/GenBank/DDBJ whole genome shotgun (WGS) entry which is preliminary data.</text>
</comment>
<dbReference type="InterPro" id="IPR036412">
    <property type="entry name" value="HAD-like_sf"/>
</dbReference>
<dbReference type="AlphaFoldDB" id="A0A263D2G6"/>